<evidence type="ECO:0000313" key="9">
    <source>
        <dbReference type="Proteomes" id="UP000314960"/>
    </source>
</evidence>
<dbReference type="InterPro" id="IPR045063">
    <property type="entry name" value="Dynamin_N"/>
</dbReference>
<sequence length="731" mass="82874">MDGEFDLNYFRTEIIKMDRQDFANLMGIEMATLKMWEEDPDSLTMRIYKEIAVKTNYTLEQLFGLKSQIFLPWELDAEIIEKREELLTKTLTNEQFFASSLLEIEQTKLGEGAEINVTEVRDYFEELKKIGPLCRNKLNKPLVAFVGASDAGKSSLINVILGTDLLPTAFQPMTAAINYVYHILDKPNNIENENNTVVIRVDHKLVVNISNLADMIETGEHIVAIGKSNLIREYGLNKYNGDGYEENKQELTYIFTFVDASILTGLAFIDTPGISANEKDNQTALKAYQYADVTVYLSQMASFLREEDQVFIKQIVDSSSREFDQNGRIPFSNLLFVGSHADSVGNNDISEIFKRAVARFLNVQTSTYFTKFGPTYSQQAFRQRFYPSDIKNSQLSQPFKQAFIDMMENVLRVKIKQSMLLQKNIVEEMITAGKSIEERLTARINSPATTENIKKYKFQQIEEELLRLSNTKKEVSIRDFHNAYTKIFAINTIEELIKKKEFKNKQDDKKQLVVLLQNMVDEKLQAILKENSSDFSSKMDGSIKKFNDFFYSENFDFTNLFIKSSTGAAASLGIYGAFSVLFGSLGNLGGYILVTQIASLLSSVGLYGGTVSGATTAISAIGGPLTLALAVLVFSGLVAFNIFGDGWMRKYAKQLIKQFERLNVEQKYSLEIAKYWDDTAKITAEAIKKVEEDYVQHQRETAQTIQGEMPFLSSLLQLIESYRIGENKKVL</sequence>
<dbReference type="Gene3D" id="3.40.50.300">
    <property type="entry name" value="P-loop containing nucleotide triphosphate hydrolases"/>
    <property type="match status" value="1"/>
</dbReference>
<keyword evidence="4" id="KW-0342">GTP-binding</keyword>
<evidence type="ECO:0000256" key="6">
    <source>
        <dbReference type="SAM" id="Phobius"/>
    </source>
</evidence>
<evidence type="ECO:0000256" key="3">
    <source>
        <dbReference type="ARBA" id="ARBA00022801"/>
    </source>
</evidence>
<feature type="transmembrane region" description="Helical" evidence="6">
    <location>
        <begin position="600"/>
        <end position="621"/>
    </location>
</feature>
<organism evidence="8 9">
    <name type="scientific">Liquorilactobacillus hordei</name>
    <dbReference type="NCBI Taxonomy" id="468911"/>
    <lineage>
        <taxon>Bacteria</taxon>
        <taxon>Bacillati</taxon>
        <taxon>Bacillota</taxon>
        <taxon>Bacilli</taxon>
        <taxon>Lactobacillales</taxon>
        <taxon>Lactobacillaceae</taxon>
        <taxon>Liquorilactobacillus</taxon>
    </lineage>
</organism>
<dbReference type="PANTHER" id="PTHR10465">
    <property type="entry name" value="TRANSMEMBRANE GTPASE FZO1"/>
    <property type="match status" value="1"/>
</dbReference>
<evidence type="ECO:0000256" key="2">
    <source>
        <dbReference type="ARBA" id="ARBA00022741"/>
    </source>
</evidence>
<evidence type="ECO:0000256" key="1">
    <source>
        <dbReference type="ARBA" id="ARBA00004370"/>
    </source>
</evidence>
<evidence type="ECO:0000256" key="5">
    <source>
        <dbReference type="ARBA" id="ARBA00023136"/>
    </source>
</evidence>
<dbReference type="GO" id="GO:0003924">
    <property type="term" value="F:GTPase activity"/>
    <property type="evidence" value="ECO:0007669"/>
    <property type="project" value="InterPro"/>
</dbReference>
<dbReference type="PANTHER" id="PTHR10465:SF0">
    <property type="entry name" value="SARCALUMENIN"/>
    <property type="match status" value="1"/>
</dbReference>
<dbReference type="KEGG" id="lhw:BSQ49_04190"/>
<dbReference type="SUPFAM" id="SSF52540">
    <property type="entry name" value="P-loop containing nucleoside triphosphate hydrolases"/>
    <property type="match status" value="1"/>
</dbReference>
<dbReference type="InterPro" id="IPR027094">
    <property type="entry name" value="Mitofusin_fam"/>
</dbReference>
<feature type="transmembrane region" description="Helical" evidence="6">
    <location>
        <begin position="627"/>
        <end position="648"/>
    </location>
</feature>
<protein>
    <submittedName>
        <fullName evidence="8">XRE family transcriptional regulator</fullName>
    </submittedName>
</protein>
<keyword evidence="6" id="KW-1133">Transmembrane helix</keyword>
<dbReference type="GO" id="GO:0016020">
    <property type="term" value="C:membrane"/>
    <property type="evidence" value="ECO:0007669"/>
    <property type="project" value="UniProtKB-SubCell"/>
</dbReference>
<gene>
    <name evidence="8" type="ORF">BSQ49_04190</name>
</gene>
<evidence type="ECO:0000256" key="4">
    <source>
        <dbReference type="ARBA" id="ARBA00023134"/>
    </source>
</evidence>
<dbReference type="AlphaFoldDB" id="A0A3S6QP84"/>
<accession>A0A3S6QP84</accession>
<keyword evidence="6" id="KW-0812">Transmembrane</keyword>
<dbReference type="EMBL" id="CP018176">
    <property type="protein sequence ID" value="AUJ29469.1"/>
    <property type="molecule type" value="Genomic_DNA"/>
</dbReference>
<keyword evidence="5 6" id="KW-0472">Membrane</keyword>
<keyword evidence="3" id="KW-0378">Hydrolase</keyword>
<keyword evidence="2" id="KW-0547">Nucleotide-binding</keyword>
<dbReference type="Proteomes" id="UP000314960">
    <property type="component" value="Chromosome"/>
</dbReference>
<proteinExistence type="predicted"/>
<feature type="domain" description="Dynamin N-terminal" evidence="7">
    <location>
        <begin position="143"/>
        <end position="320"/>
    </location>
</feature>
<comment type="subcellular location">
    <subcellularLocation>
        <location evidence="1">Membrane</location>
    </subcellularLocation>
</comment>
<dbReference type="InterPro" id="IPR027417">
    <property type="entry name" value="P-loop_NTPase"/>
</dbReference>
<reference evidence="8 9" key="1">
    <citation type="submission" date="2016-11" db="EMBL/GenBank/DDBJ databases">
        <title>Interaction between Lactobacillus species and yeast in water kefir.</title>
        <authorList>
            <person name="Behr J."/>
            <person name="Xu D."/>
            <person name="Vogel R.F."/>
        </authorList>
    </citation>
    <scope>NUCLEOTIDE SEQUENCE [LARGE SCALE GENOMIC DNA]</scope>
    <source>
        <strain evidence="8 9">TMW 1.1822</strain>
    </source>
</reference>
<name>A0A3S6QP84_9LACO</name>
<evidence type="ECO:0000259" key="7">
    <source>
        <dbReference type="Pfam" id="PF00350"/>
    </source>
</evidence>
<evidence type="ECO:0000313" key="8">
    <source>
        <dbReference type="EMBL" id="AUJ29469.1"/>
    </source>
</evidence>
<dbReference type="RefSeq" id="WP_141053009.1">
    <property type="nucleotide sequence ID" value="NZ_CP018176.1"/>
</dbReference>
<dbReference type="Pfam" id="PF00350">
    <property type="entry name" value="Dynamin_N"/>
    <property type="match status" value="1"/>
</dbReference>
<dbReference type="GO" id="GO:0005525">
    <property type="term" value="F:GTP binding"/>
    <property type="evidence" value="ECO:0007669"/>
    <property type="project" value="UniProtKB-KW"/>
</dbReference>